<proteinExistence type="predicted"/>
<name>A0A6A6FVE8_9PEZI</name>
<dbReference type="AlphaFoldDB" id="A0A6A6FVE8"/>
<dbReference type="EMBL" id="ML992663">
    <property type="protein sequence ID" value="KAF2217361.1"/>
    <property type="molecule type" value="Genomic_DNA"/>
</dbReference>
<evidence type="ECO:0000313" key="2">
    <source>
        <dbReference type="Proteomes" id="UP000799539"/>
    </source>
</evidence>
<organism evidence="1 2">
    <name type="scientific">Cercospora zeae-maydis SCOH1-5</name>
    <dbReference type="NCBI Taxonomy" id="717836"/>
    <lineage>
        <taxon>Eukaryota</taxon>
        <taxon>Fungi</taxon>
        <taxon>Dikarya</taxon>
        <taxon>Ascomycota</taxon>
        <taxon>Pezizomycotina</taxon>
        <taxon>Dothideomycetes</taxon>
        <taxon>Dothideomycetidae</taxon>
        <taxon>Mycosphaerellales</taxon>
        <taxon>Mycosphaerellaceae</taxon>
        <taxon>Cercospora</taxon>
    </lineage>
</organism>
<dbReference type="OrthoDB" id="3643217at2759"/>
<dbReference type="Proteomes" id="UP000799539">
    <property type="component" value="Unassembled WGS sequence"/>
</dbReference>
<accession>A0A6A6FVE8</accession>
<keyword evidence="2" id="KW-1185">Reference proteome</keyword>
<reference evidence="1" key="1">
    <citation type="journal article" date="2020" name="Stud. Mycol.">
        <title>101 Dothideomycetes genomes: a test case for predicting lifestyles and emergence of pathogens.</title>
        <authorList>
            <person name="Haridas S."/>
            <person name="Albert R."/>
            <person name="Binder M."/>
            <person name="Bloem J."/>
            <person name="Labutti K."/>
            <person name="Salamov A."/>
            <person name="Andreopoulos B."/>
            <person name="Baker S."/>
            <person name="Barry K."/>
            <person name="Bills G."/>
            <person name="Bluhm B."/>
            <person name="Cannon C."/>
            <person name="Castanera R."/>
            <person name="Culley D."/>
            <person name="Daum C."/>
            <person name="Ezra D."/>
            <person name="Gonzalez J."/>
            <person name="Henrissat B."/>
            <person name="Kuo A."/>
            <person name="Liang C."/>
            <person name="Lipzen A."/>
            <person name="Lutzoni F."/>
            <person name="Magnuson J."/>
            <person name="Mondo S."/>
            <person name="Nolan M."/>
            <person name="Ohm R."/>
            <person name="Pangilinan J."/>
            <person name="Park H.-J."/>
            <person name="Ramirez L."/>
            <person name="Alfaro M."/>
            <person name="Sun H."/>
            <person name="Tritt A."/>
            <person name="Yoshinaga Y."/>
            <person name="Zwiers L.-H."/>
            <person name="Turgeon B."/>
            <person name="Goodwin S."/>
            <person name="Spatafora J."/>
            <person name="Crous P."/>
            <person name="Grigoriev I."/>
        </authorList>
    </citation>
    <scope>NUCLEOTIDE SEQUENCE</scope>
    <source>
        <strain evidence="1">SCOH1-5</strain>
    </source>
</reference>
<protein>
    <submittedName>
        <fullName evidence="1">Uncharacterized protein</fullName>
    </submittedName>
</protein>
<sequence length="209" mass="22926">MTPSLSIQRTWCSQVCRVILPIPYQRSFGRAGRIGCGVVAVGKASAELVARDMTSEHQTVSFVLGVIGEMPVDGHADSEKVPQLMHIFEAPLDSFDEGETTTNLRVDSLVNLHLTPQGQSNSSTPGWHFANTTSECSHHTLRKRSPTAWLVCQLDAKNQLYNMLVGAQLNFDTNTSLYETNAPQLVTYDGAELDISACGEPWASLNIQY</sequence>
<gene>
    <name evidence="1" type="ORF">CERZMDRAFT_104626</name>
</gene>
<evidence type="ECO:0000313" key="1">
    <source>
        <dbReference type="EMBL" id="KAF2217361.1"/>
    </source>
</evidence>